<dbReference type="PANTHER" id="PTHR30146">
    <property type="entry name" value="LACI-RELATED TRANSCRIPTIONAL REPRESSOR"/>
    <property type="match status" value="1"/>
</dbReference>
<dbReference type="RefSeq" id="WP_244865071.1">
    <property type="nucleotide sequence ID" value="NZ_BOVK01000020.1"/>
</dbReference>
<protein>
    <submittedName>
        <fullName evidence="5">LacI family transcriptional regulator</fullName>
    </submittedName>
</protein>
<accession>A0A8J4H560</accession>
<proteinExistence type="predicted"/>
<dbReference type="InterPro" id="IPR000843">
    <property type="entry name" value="HTH_LacI"/>
</dbReference>
<evidence type="ECO:0000313" key="6">
    <source>
        <dbReference type="Proteomes" id="UP000677918"/>
    </source>
</evidence>
<dbReference type="GO" id="GO:0000976">
    <property type="term" value="F:transcription cis-regulatory region binding"/>
    <property type="evidence" value="ECO:0007669"/>
    <property type="project" value="TreeGrafter"/>
</dbReference>
<dbReference type="Gene3D" id="3.40.50.2300">
    <property type="match status" value="2"/>
</dbReference>
<dbReference type="Proteomes" id="UP000677918">
    <property type="component" value="Unassembled WGS sequence"/>
</dbReference>
<dbReference type="SUPFAM" id="SSF53822">
    <property type="entry name" value="Periplasmic binding protein-like I"/>
    <property type="match status" value="1"/>
</dbReference>
<dbReference type="PROSITE" id="PS50932">
    <property type="entry name" value="HTH_LACI_2"/>
    <property type="match status" value="1"/>
</dbReference>
<dbReference type="GO" id="GO:0003700">
    <property type="term" value="F:DNA-binding transcription factor activity"/>
    <property type="evidence" value="ECO:0007669"/>
    <property type="project" value="TreeGrafter"/>
</dbReference>
<dbReference type="SMART" id="SM00354">
    <property type="entry name" value="HTH_LACI"/>
    <property type="match status" value="1"/>
</dbReference>
<comment type="caution">
    <text evidence="5">The sequence shown here is derived from an EMBL/GenBank/DDBJ whole genome shotgun (WGS) entry which is preliminary data.</text>
</comment>
<name>A0A8J4H560_9BACL</name>
<reference evidence="5" key="1">
    <citation type="submission" date="2021-04" db="EMBL/GenBank/DDBJ databases">
        <title>Draft genome sequence of Xylanibacillus composti strain K13.</title>
        <authorList>
            <person name="Uke A."/>
            <person name="Chhe C."/>
            <person name="Baramee S."/>
            <person name="Kosugi A."/>
        </authorList>
    </citation>
    <scope>NUCLEOTIDE SEQUENCE</scope>
    <source>
        <strain evidence="5">K13</strain>
    </source>
</reference>
<dbReference type="AlphaFoldDB" id="A0A8J4H560"/>
<keyword evidence="3" id="KW-0804">Transcription</keyword>
<gene>
    <name evidence="5" type="ORF">XYCOK13_17120</name>
</gene>
<keyword evidence="1" id="KW-0805">Transcription regulation</keyword>
<dbReference type="InterPro" id="IPR010982">
    <property type="entry name" value="Lambda_DNA-bd_dom_sf"/>
</dbReference>
<evidence type="ECO:0000313" key="5">
    <source>
        <dbReference type="EMBL" id="GIQ68888.1"/>
    </source>
</evidence>
<organism evidence="5 6">
    <name type="scientific">Xylanibacillus composti</name>
    <dbReference type="NCBI Taxonomy" id="1572762"/>
    <lineage>
        <taxon>Bacteria</taxon>
        <taxon>Bacillati</taxon>
        <taxon>Bacillota</taxon>
        <taxon>Bacilli</taxon>
        <taxon>Bacillales</taxon>
        <taxon>Paenibacillaceae</taxon>
        <taxon>Xylanibacillus</taxon>
    </lineage>
</organism>
<evidence type="ECO:0000256" key="2">
    <source>
        <dbReference type="ARBA" id="ARBA00023125"/>
    </source>
</evidence>
<dbReference type="EMBL" id="BOVK01000020">
    <property type="protein sequence ID" value="GIQ68888.1"/>
    <property type="molecule type" value="Genomic_DNA"/>
</dbReference>
<feature type="domain" description="HTH lacI-type" evidence="4">
    <location>
        <begin position="6"/>
        <end position="61"/>
    </location>
</feature>
<sequence>MKPLKITIDVVAQKAGVSKTTVSRILNGNYAHTSEKTRNRVLQVMKELDYRPNALAKGLKSLRTDVIGILLSNLKNPFWATVLEGVEDACRASGYNLMICNSDEDPELEFQAIRQLQMRQVDGVVMNPTMRNPNLYRKLVEDAYPLVVMNRRVDDLGAQSVVVDNVKGASLAVEHLLRCGKRRPAVCYYANPGVTTWQDRVEGYRLAMKSHGYGEHDLRVVEAEQSPNAVKHAVLELMKKHPDTDAVFSTNNMMTLEVIEALKELGLRIPADVAVLGYDDTVWAKHMDPPLTTVRQPGYEMGKIAANLLIQSIRDGGHPAADPVVLQPELVIRRSCGWQSS</sequence>
<dbReference type="Pfam" id="PF00532">
    <property type="entry name" value="Peripla_BP_1"/>
    <property type="match status" value="1"/>
</dbReference>
<evidence type="ECO:0000256" key="3">
    <source>
        <dbReference type="ARBA" id="ARBA00023163"/>
    </source>
</evidence>
<dbReference type="Gene3D" id="1.10.260.40">
    <property type="entry name" value="lambda repressor-like DNA-binding domains"/>
    <property type="match status" value="1"/>
</dbReference>
<evidence type="ECO:0000256" key="1">
    <source>
        <dbReference type="ARBA" id="ARBA00023015"/>
    </source>
</evidence>
<dbReference type="Pfam" id="PF00356">
    <property type="entry name" value="LacI"/>
    <property type="match status" value="1"/>
</dbReference>
<dbReference type="SUPFAM" id="SSF47413">
    <property type="entry name" value="lambda repressor-like DNA-binding domains"/>
    <property type="match status" value="1"/>
</dbReference>
<dbReference type="CDD" id="cd19977">
    <property type="entry name" value="PBP1_EndR-like"/>
    <property type="match status" value="1"/>
</dbReference>
<evidence type="ECO:0000259" key="4">
    <source>
        <dbReference type="PROSITE" id="PS50932"/>
    </source>
</evidence>
<dbReference type="PANTHER" id="PTHR30146:SF109">
    <property type="entry name" value="HTH-TYPE TRANSCRIPTIONAL REGULATOR GALS"/>
    <property type="match status" value="1"/>
</dbReference>
<keyword evidence="2" id="KW-0238">DNA-binding</keyword>
<dbReference type="InterPro" id="IPR028082">
    <property type="entry name" value="Peripla_BP_I"/>
</dbReference>
<dbReference type="InterPro" id="IPR001761">
    <property type="entry name" value="Peripla_BP/Lac1_sug-bd_dom"/>
</dbReference>
<dbReference type="CDD" id="cd01392">
    <property type="entry name" value="HTH_LacI"/>
    <property type="match status" value="1"/>
</dbReference>
<keyword evidence="6" id="KW-1185">Reference proteome</keyword>